<evidence type="ECO:0000256" key="4">
    <source>
        <dbReference type="ARBA" id="ARBA00022553"/>
    </source>
</evidence>
<evidence type="ECO:0000256" key="3">
    <source>
        <dbReference type="ARBA" id="ARBA00012438"/>
    </source>
</evidence>
<keyword evidence="4 14" id="KW-0597">Phosphoprotein</keyword>
<keyword evidence="11" id="KW-0902">Two-component regulatory system</keyword>
<feature type="compositionally biased region" description="Low complexity" evidence="16">
    <location>
        <begin position="944"/>
        <end position="963"/>
    </location>
</feature>
<dbReference type="InterPro" id="IPR005467">
    <property type="entry name" value="His_kinase_dom"/>
</dbReference>
<feature type="region of interest" description="Disordered" evidence="16">
    <location>
        <begin position="421"/>
        <end position="453"/>
    </location>
</feature>
<feature type="region of interest" description="Disordered" evidence="16">
    <location>
        <begin position="691"/>
        <end position="720"/>
    </location>
</feature>
<evidence type="ECO:0000256" key="12">
    <source>
        <dbReference type="ARBA" id="ARBA00023136"/>
    </source>
</evidence>
<dbReference type="Proteomes" id="UP000298138">
    <property type="component" value="Unassembled WGS sequence"/>
</dbReference>
<feature type="compositionally biased region" description="Basic and acidic residues" evidence="16">
    <location>
        <begin position="972"/>
        <end position="989"/>
    </location>
</feature>
<keyword evidence="7" id="KW-0547">Nucleotide-binding</keyword>
<dbReference type="InParanoid" id="A0A4S2N0M6"/>
<keyword evidence="8" id="KW-0418">Kinase</keyword>
<feature type="compositionally biased region" description="Polar residues" evidence="16">
    <location>
        <begin position="877"/>
        <end position="887"/>
    </location>
</feature>
<dbReference type="GO" id="GO:0005886">
    <property type="term" value="C:plasma membrane"/>
    <property type="evidence" value="ECO:0007669"/>
    <property type="project" value="UniProtKB-ARBA"/>
</dbReference>
<dbReference type="InterPro" id="IPR003594">
    <property type="entry name" value="HATPase_dom"/>
</dbReference>
<dbReference type="GO" id="GO:0005524">
    <property type="term" value="F:ATP binding"/>
    <property type="evidence" value="ECO:0007669"/>
    <property type="project" value="UniProtKB-KW"/>
</dbReference>
<dbReference type="SMART" id="SM00388">
    <property type="entry name" value="HisKA"/>
    <property type="match status" value="1"/>
</dbReference>
<dbReference type="GO" id="GO:0000155">
    <property type="term" value="F:phosphorelay sensor kinase activity"/>
    <property type="evidence" value="ECO:0007669"/>
    <property type="project" value="InterPro"/>
</dbReference>
<dbReference type="EMBL" id="ML220115">
    <property type="protein sequence ID" value="TGZ82496.1"/>
    <property type="molecule type" value="Genomic_DNA"/>
</dbReference>
<dbReference type="InterPro" id="IPR004358">
    <property type="entry name" value="Sig_transdc_His_kin-like_C"/>
</dbReference>
<dbReference type="PANTHER" id="PTHR43047">
    <property type="entry name" value="TWO-COMPONENT HISTIDINE PROTEIN KINASE"/>
    <property type="match status" value="1"/>
</dbReference>
<dbReference type="EC" id="2.7.13.3" evidence="3"/>
<dbReference type="GO" id="GO:0007234">
    <property type="term" value="P:osmosensory signaling via phosphorelay pathway"/>
    <property type="evidence" value="ECO:0007669"/>
    <property type="project" value="UniProtKB-ARBA"/>
</dbReference>
<feature type="coiled-coil region" evidence="15">
    <location>
        <begin position="484"/>
        <end position="511"/>
    </location>
</feature>
<keyword evidence="13" id="KW-0325">Glycoprotein</keyword>
<keyword evidence="5" id="KW-0808">Transferase</keyword>
<reference evidence="20 21" key="1">
    <citation type="submission" date="2019-04" db="EMBL/GenBank/DDBJ databases">
        <title>Comparative genomics and transcriptomics to analyze fruiting body development in filamentous ascomycetes.</title>
        <authorList>
            <consortium name="DOE Joint Genome Institute"/>
            <person name="Lutkenhaus R."/>
            <person name="Traeger S."/>
            <person name="Breuer J."/>
            <person name="Kuo A."/>
            <person name="Lipzen A."/>
            <person name="Pangilinan J."/>
            <person name="Dilworth D."/>
            <person name="Sandor L."/>
            <person name="Poggeler S."/>
            <person name="Barry K."/>
            <person name="Grigoriev I.V."/>
            <person name="Nowrousian M."/>
        </authorList>
    </citation>
    <scope>NUCLEOTIDE SEQUENCE [LARGE SCALE GENOMIC DNA]</scope>
    <source>
        <strain evidence="20 21">CBS 389.68</strain>
    </source>
</reference>
<accession>A0A4S2N0M6</accession>
<dbReference type="SUPFAM" id="SSF55874">
    <property type="entry name" value="ATPase domain of HSP90 chaperone/DNA topoisomerase II/histidine kinase"/>
    <property type="match status" value="1"/>
</dbReference>
<dbReference type="OrthoDB" id="60033at2759"/>
<name>A0A4S2N0M6_9PEZI</name>
<evidence type="ECO:0000256" key="16">
    <source>
        <dbReference type="SAM" id="MobiDB-lite"/>
    </source>
</evidence>
<dbReference type="PANTHER" id="PTHR43047:SF72">
    <property type="entry name" value="OSMOSENSING HISTIDINE PROTEIN KINASE SLN1"/>
    <property type="match status" value="1"/>
</dbReference>
<dbReference type="Gene3D" id="3.30.565.10">
    <property type="entry name" value="Histidine kinase-like ATPase, C-terminal domain"/>
    <property type="match status" value="1"/>
</dbReference>
<dbReference type="InterPro" id="IPR036097">
    <property type="entry name" value="HisK_dim/P_sf"/>
</dbReference>
<dbReference type="InterPro" id="IPR036890">
    <property type="entry name" value="HATPase_C_sf"/>
</dbReference>
<keyword evidence="10 17" id="KW-1133">Transmembrane helix</keyword>
<protein>
    <recommendedName>
        <fullName evidence="3">histidine kinase</fullName>
        <ecNumber evidence="3">2.7.13.3</ecNumber>
    </recommendedName>
</protein>
<dbReference type="STRING" id="341454.A0A4S2N0M6"/>
<dbReference type="CDD" id="cd00082">
    <property type="entry name" value="HisKA"/>
    <property type="match status" value="1"/>
</dbReference>
<evidence type="ECO:0000256" key="10">
    <source>
        <dbReference type="ARBA" id="ARBA00022989"/>
    </source>
</evidence>
<sequence>MKIKLKYQLCALVALIALASVGVLTLVTWFYTYDLVFDLRSTRLEVIASLKAKELGQSFLVYSITAKALAARRNIVKALSVPERSPFFSSNWTDTSETFSSMLTAYPEILYVSLQREDLQARRLNLTTITGFDFFEDSMGPNYDIIPDADKNTAAYSCRDGAPDEIKDLVPGELIGTEKEIKPVDVTDDGILLGPLQIGDTVFVASLTVPVYNNTTISGTSRNVLGYLTVVFNLNNAIEVANNTDGLGTGQVMIFGPDNRYNRLENITDGGFRFDANGQFKVFLPPVRTHEDALKTYRIAEYPVVGTAWKAVGAASGVNMDTRNHRNESVAVGYASVPFYATNSSLVLVVEQGRKEAFEPMYQLRRIVLGIVFGMFGVILLVTFPIAHFSTRQIGRLHEATKLKGRPPEYRPEPKKRRWPLKWPHFGRSRSGPEMHDGDNISDTSSVNSSGRRERFRIPQKVMIRKHWVEDELTALSYTFNAMTDELLAQYENLEAKVRQRTEELEQQKMLAESANEAKTMFIANVSHELRTPLNGILGMCALVLEENSLPARSRENLEVVFKSGELLSHLLNDLLTFSKNQVWGAQVKLEPSPFRIRDFISQIMALFGGQAKEKRIDLTYEILPSEAIEWVFTGDINRILQVVINLINNSLKFTPEEGSVQLMIVMEANPESSNVTPYTDVSDTPDYITSAAYKPSNSPMRTPSPTSTPQRPPLFTRRSASTGIVNPESDITKALPTRFRRFLNPHSPPGTTTGQSNPSASPSSTATAMTFNVEFRVIDTGPGIPDHMKQKIFEPFVQGDAGLSRKYGGTGLGLSICQQLGRLMGGEILLKTFEGAGSTFTLRIPLMTASPSVLSPDGSTEAQYDGTKSSMRRSVHTTSKSLSMLSSVRHAPSASTDGNVRLVGMSQPFFVPSRPDDDEGRDHDPPPPIDGRPYPQTSHTFSTENTENTQDTNDTMVTIRPTIQPPTPPVDSEKSELIEEKKDGENPKSDGTIRVLVAEDNKVNQQVLVKLLQLEKVTDITVAEDGVQAVDKVKDGMEKNIIYDVIFMDIQMPNMDGHESTQNIRALGHKAPIIALTAFADESNVKRCFESGMDCFLAKPIKRAQIKQMLKLYCGSKLPDDAKA</sequence>
<dbReference type="InterPro" id="IPR003661">
    <property type="entry name" value="HisK_dim/P_dom"/>
</dbReference>
<dbReference type="InterPro" id="IPR011006">
    <property type="entry name" value="CheY-like_superfamily"/>
</dbReference>
<feature type="transmembrane region" description="Helical" evidence="17">
    <location>
        <begin position="367"/>
        <end position="387"/>
    </location>
</feature>
<evidence type="ECO:0000256" key="17">
    <source>
        <dbReference type="SAM" id="Phobius"/>
    </source>
</evidence>
<evidence type="ECO:0000256" key="9">
    <source>
        <dbReference type="ARBA" id="ARBA00022840"/>
    </source>
</evidence>
<feature type="compositionally biased region" description="Low complexity" evidence="16">
    <location>
        <begin position="696"/>
        <end position="710"/>
    </location>
</feature>
<feature type="region of interest" description="Disordered" evidence="16">
    <location>
        <begin position="855"/>
        <end position="992"/>
    </location>
</feature>
<feature type="compositionally biased region" description="Polar residues" evidence="16">
    <location>
        <begin position="441"/>
        <end position="450"/>
    </location>
</feature>
<dbReference type="FunFam" id="3.40.50.2300:FF:000289">
    <property type="entry name" value="Osmosensing histidine protein kinase SLN1"/>
    <property type="match status" value="1"/>
</dbReference>
<feature type="region of interest" description="Disordered" evidence="16">
    <location>
        <begin position="742"/>
        <end position="766"/>
    </location>
</feature>
<dbReference type="CDD" id="cd17546">
    <property type="entry name" value="REC_hyHK_CKI1_RcsC-like"/>
    <property type="match status" value="1"/>
</dbReference>
<dbReference type="SMART" id="SM00387">
    <property type="entry name" value="HATPase_c"/>
    <property type="match status" value="1"/>
</dbReference>
<evidence type="ECO:0000256" key="2">
    <source>
        <dbReference type="ARBA" id="ARBA00004370"/>
    </source>
</evidence>
<keyword evidence="21" id="KW-1185">Reference proteome</keyword>
<evidence type="ECO:0000256" key="5">
    <source>
        <dbReference type="ARBA" id="ARBA00022679"/>
    </source>
</evidence>
<dbReference type="Pfam" id="PF00512">
    <property type="entry name" value="HisKA"/>
    <property type="match status" value="1"/>
</dbReference>
<dbReference type="PRINTS" id="PR00344">
    <property type="entry name" value="BCTRLSENSOR"/>
</dbReference>
<evidence type="ECO:0000256" key="13">
    <source>
        <dbReference type="ARBA" id="ARBA00023180"/>
    </source>
</evidence>
<evidence type="ECO:0000256" key="8">
    <source>
        <dbReference type="ARBA" id="ARBA00022777"/>
    </source>
</evidence>
<evidence type="ECO:0000259" key="19">
    <source>
        <dbReference type="PROSITE" id="PS50110"/>
    </source>
</evidence>
<comment type="catalytic activity">
    <reaction evidence="1">
        <text>ATP + protein L-histidine = ADP + protein N-phospho-L-histidine.</text>
        <dbReference type="EC" id="2.7.13.3"/>
    </reaction>
</comment>
<dbReference type="SMART" id="SM00448">
    <property type="entry name" value="REC"/>
    <property type="match status" value="1"/>
</dbReference>
<dbReference type="SUPFAM" id="SSF47384">
    <property type="entry name" value="Homodimeric domain of signal transducing histidine kinase"/>
    <property type="match status" value="1"/>
</dbReference>
<evidence type="ECO:0000259" key="18">
    <source>
        <dbReference type="PROSITE" id="PS50109"/>
    </source>
</evidence>
<evidence type="ECO:0000313" key="20">
    <source>
        <dbReference type="EMBL" id="TGZ82496.1"/>
    </source>
</evidence>
<dbReference type="SUPFAM" id="SSF52172">
    <property type="entry name" value="CheY-like"/>
    <property type="match status" value="1"/>
</dbReference>
<evidence type="ECO:0000256" key="7">
    <source>
        <dbReference type="ARBA" id="ARBA00022741"/>
    </source>
</evidence>
<proteinExistence type="predicted"/>
<dbReference type="InterPro" id="IPR001789">
    <property type="entry name" value="Sig_transdc_resp-reg_receiver"/>
</dbReference>
<evidence type="ECO:0000256" key="15">
    <source>
        <dbReference type="SAM" id="Coils"/>
    </source>
</evidence>
<feature type="domain" description="Response regulatory" evidence="19">
    <location>
        <begin position="995"/>
        <end position="1115"/>
    </location>
</feature>
<evidence type="ECO:0000313" key="21">
    <source>
        <dbReference type="Proteomes" id="UP000298138"/>
    </source>
</evidence>
<keyword evidence="9" id="KW-0067">ATP-binding</keyword>
<keyword evidence="15" id="KW-0175">Coiled coil</keyword>
<evidence type="ECO:0000256" key="14">
    <source>
        <dbReference type="PROSITE-ProRule" id="PRU00169"/>
    </source>
</evidence>
<dbReference type="Gene3D" id="1.10.287.130">
    <property type="match status" value="1"/>
</dbReference>
<feature type="compositionally biased region" description="Polar residues" evidence="16">
    <location>
        <begin position="855"/>
        <end position="870"/>
    </location>
</feature>
<dbReference type="GO" id="GO:0009927">
    <property type="term" value="F:histidine phosphotransfer kinase activity"/>
    <property type="evidence" value="ECO:0007669"/>
    <property type="project" value="TreeGrafter"/>
</dbReference>
<evidence type="ECO:0000256" key="11">
    <source>
        <dbReference type="ARBA" id="ARBA00023012"/>
    </source>
</evidence>
<dbReference type="AlphaFoldDB" id="A0A4S2N0M6"/>
<dbReference type="PROSITE" id="PS50110">
    <property type="entry name" value="RESPONSE_REGULATORY"/>
    <property type="match status" value="1"/>
</dbReference>
<keyword evidence="12 17" id="KW-0472">Membrane</keyword>
<organism evidence="20 21">
    <name type="scientific">Ascodesmis nigricans</name>
    <dbReference type="NCBI Taxonomy" id="341454"/>
    <lineage>
        <taxon>Eukaryota</taxon>
        <taxon>Fungi</taxon>
        <taxon>Dikarya</taxon>
        <taxon>Ascomycota</taxon>
        <taxon>Pezizomycotina</taxon>
        <taxon>Pezizomycetes</taxon>
        <taxon>Pezizales</taxon>
        <taxon>Ascodesmidaceae</taxon>
        <taxon>Ascodesmis</taxon>
    </lineage>
</organism>
<gene>
    <name evidence="20" type="ORF">EX30DRAFT_187409</name>
</gene>
<dbReference type="Pfam" id="PF02518">
    <property type="entry name" value="HATPase_c"/>
    <property type="match status" value="1"/>
</dbReference>
<comment type="subcellular location">
    <subcellularLocation>
        <location evidence="2">Membrane</location>
    </subcellularLocation>
</comment>
<keyword evidence="6 17" id="KW-0812">Transmembrane</keyword>
<feature type="domain" description="Histidine kinase" evidence="18">
    <location>
        <begin position="525"/>
        <end position="849"/>
    </location>
</feature>
<dbReference type="Pfam" id="PF00072">
    <property type="entry name" value="Response_reg"/>
    <property type="match status" value="1"/>
</dbReference>
<feature type="modified residue" description="4-aspartylphosphate" evidence="14">
    <location>
        <position position="1050"/>
    </location>
</feature>
<evidence type="ECO:0000256" key="6">
    <source>
        <dbReference type="ARBA" id="ARBA00022692"/>
    </source>
</evidence>
<dbReference type="PROSITE" id="PS50109">
    <property type="entry name" value="HIS_KIN"/>
    <property type="match status" value="1"/>
</dbReference>
<dbReference type="FunFam" id="1.10.287.130:FF:000004">
    <property type="entry name" value="Ethylene receptor 1"/>
    <property type="match status" value="1"/>
</dbReference>
<evidence type="ECO:0000256" key="1">
    <source>
        <dbReference type="ARBA" id="ARBA00000085"/>
    </source>
</evidence>
<dbReference type="Gene3D" id="3.40.50.2300">
    <property type="match status" value="1"/>
</dbReference>
<dbReference type="FunCoup" id="A0A4S2N0M6">
    <property type="interactions" value="153"/>
</dbReference>